<evidence type="ECO:0000313" key="2">
    <source>
        <dbReference type="EMBL" id="MBP1917737.1"/>
    </source>
</evidence>
<feature type="domain" description="YdhG-like" evidence="1">
    <location>
        <begin position="19"/>
        <end position="132"/>
    </location>
</feature>
<dbReference type="RefSeq" id="WP_209457980.1">
    <property type="nucleotide sequence ID" value="NZ_JAGGKC010000001.1"/>
</dbReference>
<dbReference type="Gene3D" id="3.90.1150.200">
    <property type="match status" value="1"/>
</dbReference>
<evidence type="ECO:0000313" key="3">
    <source>
        <dbReference type="Proteomes" id="UP001519271"/>
    </source>
</evidence>
<dbReference type="EMBL" id="JAGGKC010000001">
    <property type="protein sequence ID" value="MBP1917737.1"/>
    <property type="molecule type" value="Genomic_DNA"/>
</dbReference>
<dbReference type="SUPFAM" id="SSF159888">
    <property type="entry name" value="YdhG-like"/>
    <property type="match status" value="1"/>
</dbReference>
<dbReference type="Proteomes" id="UP001519271">
    <property type="component" value="Unassembled WGS sequence"/>
</dbReference>
<accession>A0ABS4FZL3</accession>
<comment type="caution">
    <text evidence="2">The sequence shown here is derived from an EMBL/GenBank/DDBJ whole genome shotgun (WGS) entry which is preliminary data.</text>
</comment>
<proteinExistence type="predicted"/>
<name>A0ABS4FZL3_9CLOT</name>
<protein>
    <submittedName>
        <fullName evidence="2">Uncharacterized protein YdhG (YjbR/CyaY superfamily)</fullName>
    </submittedName>
</protein>
<dbReference type="InterPro" id="IPR014922">
    <property type="entry name" value="YdhG-like"/>
</dbReference>
<sequence>MTSDARTPEEYMNELPEDRKEPMERLRKIIKENLPEGFVETMWYGMICYVVPLSRYPLGYLEDKKTPLPFMALASQKQHISLYHMGAYGEDSLAKWFKEQYEEKVGNKLDMGKSCFRFRNMKKVPYELIGEFSSKMTVDEWIELVDKSGRNRSR</sequence>
<dbReference type="Pfam" id="PF08818">
    <property type="entry name" value="DUF1801"/>
    <property type="match status" value="1"/>
</dbReference>
<reference evidence="2 3" key="1">
    <citation type="submission" date="2021-03" db="EMBL/GenBank/DDBJ databases">
        <title>Genomic Encyclopedia of Type Strains, Phase IV (KMG-IV): sequencing the most valuable type-strain genomes for metagenomic binning, comparative biology and taxonomic classification.</title>
        <authorList>
            <person name="Goeker M."/>
        </authorList>
    </citation>
    <scope>NUCLEOTIDE SEQUENCE [LARGE SCALE GENOMIC DNA]</scope>
    <source>
        <strain evidence="2 3">DSM 6139</strain>
    </source>
</reference>
<keyword evidence="3" id="KW-1185">Reference proteome</keyword>
<organism evidence="2 3">
    <name type="scientific">Youngiibacter multivorans</name>
    <dbReference type="NCBI Taxonomy" id="937251"/>
    <lineage>
        <taxon>Bacteria</taxon>
        <taxon>Bacillati</taxon>
        <taxon>Bacillota</taxon>
        <taxon>Clostridia</taxon>
        <taxon>Eubacteriales</taxon>
        <taxon>Clostridiaceae</taxon>
        <taxon>Youngiibacter</taxon>
    </lineage>
</organism>
<gene>
    <name evidence="2" type="ORF">J2Z34_000200</name>
</gene>
<evidence type="ECO:0000259" key="1">
    <source>
        <dbReference type="Pfam" id="PF08818"/>
    </source>
</evidence>